<dbReference type="InterPro" id="IPR035992">
    <property type="entry name" value="Ricin_B-like_lectins"/>
</dbReference>
<keyword evidence="2" id="KW-1185">Reference proteome</keyword>
<dbReference type="STRING" id="746697.Aeqsu_2675"/>
<dbReference type="AlphaFoldDB" id="I3YYR0"/>
<dbReference type="Gene3D" id="2.80.10.50">
    <property type="match status" value="1"/>
</dbReference>
<evidence type="ECO:0000313" key="1">
    <source>
        <dbReference type="EMBL" id="AFL82128.1"/>
    </source>
</evidence>
<gene>
    <name evidence="1" type="ordered locus">Aeqsu_2675</name>
</gene>
<dbReference type="PATRIC" id="fig|746697.3.peg.2731"/>
<accession>I3YYR0</accession>
<reference evidence="1 2" key="1">
    <citation type="submission" date="2012-06" db="EMBL/GenBank/DDBJ databases">
        <title>The complete genome of Aequorivita sublithincola DSM 14238.</title>
        <authorList>
            <consortium name="US DOE Joint Genome Institute (JGI-PGF)"/>
            <person name="Lucas S."/>
            <person name="Copeland A."/>
            <person name="Lapidus A."/>
            <person name="Goodwin L."/>
            <person name="Pitluck S."/>
            <person name="Peters L."/>
            <person name="Munk A.C.C."/>
            <person name="Kyrpides N."/>
            <person name="Mavromatis K."/>
            <person name="Pagani I."/>
            <person name="Ivanova N."/>
            <person name="Ovchinnikova G."/>
            <person name="Zeytun A."/>
            <person name="Detter J.C."/>
            <person name="Han C."/>
            <person name="Land M."/>
            <person name="Hauser L."/>
            <person name="Markowitz V."/>
            <person name="Cheng J.-F."/>
            <person name="Hugenholtz P."/>
            <person name="Woyke T."/>
            <person name="Wu D."/>
            <person name="Tindall B."/>
            <person name="Faehnrich R."/>
            <person name="Brambilla E."/>
            <person name="Klenk H.-P."/>
            <person name="Eisen J.A."/>
        </authorList>
    </citation>
    <scope>NUCLEOTIDE SEQUENCE [LARGE SCALE GENOMIC DNA]</scope>
    <source>
        <strain evidence="2">DSM 14238 / LMG 21431 / ACAM 643 / 9-3</strain>
    </source>
</reference>
<sequence length="468" mass="52399">MFNKEIYFIIGVLSLLILSSVCNIVFAQVFSNTAVYIQNVETGLVLDVQGNVKENGTKVWPFSINYGLAQVFQVSAADIPDRFGSDVWRIMPYDKGNSESDLYISVKAPAPVVLATPTNTTNAPIPAPPELIAPSEVMSSDIPSSTKKTLKNLVFTLEEKREFENSTSPLFNTTEFILAPSLKQLWKIVPVENEQNIYFIESVHFSEKMVIEPLDRSSGGTLVLSSFTGSNLQKWKITRTKPTTRGDLKLTNFKWERTLSQEPWYKPWKWHYVYKIKGKLTWSIDNSLNVTKQTIRMTNSTPIDIAPNRSIYEFDVKSEESFKTDVHCFVVAADSKWTTDNRSLSDPACGVPAYSDPSTTRPPVAGVGKLLIRNCHNDKKSVRLWTYDLTVNSGQWKDNGTLDSQWQGSNCGSAAPKEITIKDNHIYLIAATDCGNSQPPLTQSSCDKLAPYQFQGKENGTSLTFQID</sequence>
<dbReference type="HOGENOM" id="CLU_583474_0_0_10"/>
<dbReference type="CDD" id="cd00161">
    <property type="entry name" value="beta-trefoil_Ricin-like"/>
    <property type="match status" value="1"/>
</dbReference>
<dbReference type="SUPFAM" id="SSF50370">
    <property type="entry name" value="Ricin B-like lectins"/>
    <property type="match status" value="1"/>
</dbReference>
<dbReference type="KEGG" id="asl:Aeqsu_2675"/>
<dbReference type="Proteomes" id="UP000006049">
    <property type="component" value="Chromosome"/>
</dbReference>
<proteinExistence type="predicted"/>
<evidence type="ECO:0000313" key="2">
    <source>
        <dbReference type="Proteomes" id="UP000006049"/>
    </source>
</evidence>
<organism evidence="1 2">
    <name type="scientific">Aequorivita sublithincola (strain DSM 14238 / LMG 21431 / ACAM 643 / 9-3)</name>
    <dbReference type="NCBI Taxonomy" id="746697"/>
    <lineage>
        <taxon>Bacteria</taxon>
        <taxon>Pseudomonadati</taxon>
        <taxon>Bacteroidota</taxon>
        <taxon>Flavobacteriia</taxon>
        <taxon>Flavobacteriales</taxon>
        <taxon>Flavobacteriaceae</taxon>
        <taxon>Aequorivita</taxon>
    </lineage>
</organism>
<name>I3YYR0_AEQSU</name>
<protein>
    <submittedName>
        <fullName evidence="1">Uncharacterized protein</fullName>
    </submittedName>
</protein>
<dbReference type="EMBL" id="CP003280">
    <property type="protein sequence ID" value="AFL82128.1"/>
    <property type="molecule type" value="Genomic_DNA"/>
</dbReference>